<dbReference type="InterPro" id="IPR018604">
    <property type="entry name" value="YycI-like"/>
</dbReference>
<dbReference type="PATRIC" id="fig|1158610.3.peg.2850"/>
<keyword evidence="1" id="KW-0812">Transmembrane</keyword>
<organism evidence="3 4">
    <name type="scientific">Enterococcus phoeniculicola ATCC BAA-412</name>
    <dbReference type="NCBI Taxonomy" id="1158610"/>
    <lineage>
        <taxon>Bacteria</taxon>
        <taxon>Bacillati</taxon>
        <taxon>Bacillota</taxon>
        <taxon>Bacilli</taxon>
        <taxon>Lactobacillales</taxon>
        <taxon>Enterococcaceae</taxon>
        <taxon>Enterococcus</taxon>
    </lineage>
</organism>
<evidence type="ECO:0000313" key="4">
    <source>
        <dbReference type="Proteomes" id="UP000013785"/>
    </source>
</evidence>
<dbReference type="OrthoDB" id="2135943at2"/>
<dbReference type="eggNOG" id="COG4853">
    <property type="taxonomic scope" value="Bacteria"/>
</dbReference>
<keyword evidence="1" id="KW-0472">Membrane</keyword>
<accession>R3TM17</accession>
<evidence type="ECO:0000256" key="1">
    <source>
        <dbReference type="SAM" id="Phobius"/>
    </source>
</evidence>
<reference evidence="3 4" key="1">
    <citation type="submission" date="2013-02" db="EMBL/GenBank/DDBJ databases">
        <title>The Genome Sequence of Enterococcus phoeniculicola BAA-412.</title>
        <authorList>
            <consortium name="The Broad Institute Genome Sequencing Platform"/>
            <consortium name="The Broad Institute Genome Sequencing Center for Infectious Disease"/>
            <person name="Earl A.M."/>
            <person name="Gilmore M.S."/>
            <person name="Lebreton F."/>
            <person name="Walker B."/>
            <person name="Young S.K."/>
            <person name="Zeng Q."/>
            <person name="Gargeya S."/>
            <person name="Fitzgerald M."/>
            <person name="Haas B."/>
            <person name="Abouelleil A."/>
            <person name="Alvarado L."/>
            <person name="Arachchi H.M."/>
            <person name="Berlin A.M."/>
            <person name="Chapman S.B."/>
            <person name="Dewar J."/>
            <person name="Goldberg J."/>
            <person name="Griggs A."/>
            <person name="Gujja S."/>
            <person name="Hansen M."/>
            <person name="Howarth C."/>
            <person name="Imamovic A."/>
            <person name="Larimer J."/>
            <person name="McCowan C."/>
            <person name="Murphy C."/>
            <person name="Neiman D."/>
            <person name="Pearson M."/>
            <person name="Priest M."/>
            <person name="Roberts A."/>
            <person name="Saif S."/>
            <person name="Shea T."/>
            <person name="Sisk P."/>
            <person name="Sykes S."/>
            <person name="Wortman J."/>
            <person name="Nusbaum C."/>
            <person name="Birren B."/>
        </authorList>
    </citation>
    <scope>NUCLEOTIDE SEQUENCE [LARGE SCALE GENOMIC DNA]</scope>
    <source>
        <strain evidence="3 4">ATCC BAA-412</strain>
    </source>
</reference>
<evidence type="ECO:0000259" key="2">
    <source>
        <dbReference type="Pfam" id="PF09648"/>
    </source>
</evidence>
<dbReference type="RefSeq" id="WP_010769501.1">
    <property type="nucleotide sequence ID" value="NZ_ASWE01000001.1"/>
</dbReference>
<dbReference type="AlphaFoldDB" id="R3TM17"/>
<dbReference type="Gene3D" id="2.40.128.690">
    <property type="entry name" value="YycH protein, domain 3-like"/>
    <property type="match status" value="1"/>
</dbReference>
<name>R3TM17_9ENTE</name>
<comment type="caution">
    <text evidence="3">The sequence shown here is derived from an EMBL/GenBank/DDBJ whole genome shotgun (WGS) entry which is preliminary data.</text>
</comment>
<keyword evidence="1" id="KW-1133">Transmembrane helix</keyword>
<protein>
    <recommendedName>
        <fullName evidence="2">Regulatory protein YycH-like domain-containing protein</fullName>
    </recommendedName>
</protein>
<gene>
    <name evidence="3" type="ORF">UC3_02866</name>
</gene>
<dbReference type="GO" id="GO:0016020">
    <property type="term" value="C:membrane"/>
    <property type="evidence" value="ECO:0007669"/>
    <property type="project" value="InterPro"/>
</dbReference>
<evidence type="ECO:0000313" key="3">
    <source>
        <dbReference type="EMBL" id="EOL42514.1"/>
    </source>
</evidence>
<feature type="domain" description="Regulatory protein YycH-like" evidence="2">
    <location>
        <begin position="35"/>
        <end position="270"/>
    </location>
</feature>
<dbReference type="Proteomes" id="UP000013785">
    <property type="component" value="Unassembled WGS sequence"/>
</dbReference>
<dbReference type="STRING" id="154621.RV11_GL000685"/>
<dbReference type="HOGENOM" id="CLU_078250_1_0_9"/>
<feature type="transmembrane region" description="Helical" evidence="1">
    <location>
        <begin position="7"/>
        <end position="25"/>
    </location>
</feature>
<proteinExistence type="predicted"/>
<dbReference type="EMBL" id="AJAT01000017">
    <property type="protein sequence ID" value="EOL42514.1"/>
    <property type="molecule type" value="Genomic_DNA"/>
</dbReference>
<sequence>MDYRKIEWIFLIAFLGLNMFLFSIYNESQNEENSISRYNQTDTIEKRLANDNISVSGKLSNKKNEGYYLSGEQTDMHTALENAREKRGDEQLLNTGVSISENTLTSILKNNSYISEEKIEDSLTEFLQKKDRVLFGEEYTYLSRFSTTDDDYHQLIAVQTFEGIPFYDETARIDVSLEKTGDLLKISKYTQTHISDIEMLREKMDLYTERDIINTLYTNNRIPSGSKIKWSQLAYSRILKVREKNVYVPVWFVAIETAEKTVQLESVNAISNTITTNAIVPKINN</sequence>
<keyword evidence="4" id="KW-1185">Reference proteome</keyword>
<dbReference type="Pfam" id="PF09648">
    <property type="entry name" value="YycI"/>
    <property type="match status" value="1"/>
</dbReference>